<organism evidence="4 5">
    <name type="scientific">Dreissena polymorpha</name>
    <name type="common">Zebra mussel</name>
    <name type="synonym">Mytilus polymorpha</name>
    <dbReference type="NCBI Taxonomy" id="45954"/>
    <lineage>
        <taxon>Eukaryota</taxon>
        <taxon>Metazoa</taxon>
        <taxon>Spiralia</taxon>
        <taxon>Lophotrochozoa</taxon>
        <taxon>Mollusca</taxon>
        <taxon>Bivalvia</taxon>
        <taxon>Autobranchia</taxon>
        <taxon>Heteroconchia</taxon>
        <taxon>Euheterodonta</taxon>
        <taxon>Imparidentia</taxon>
        <taxon>Neoheterodontei</taxon>
        <taxon>Myida</taxon>
        <taxon>Dreissenoidea</taxon>
        <taxon>Dreissenidae</taxon>
        <taxon>Dreissena</taxon>
    </lineage>
</organism>
<name>A0A9D4CKD2_DREPO</name>
<dbReference type="EMBL" id="JAIWYP010000012">
    <property type="protein sequence ID" value="KAH3725900.1"/>
    <property type="molecule type" value="Genomic_DNA"/>
</dbReference>
<dbReference type="AlphaFoldDB" id="A0A9D4CKD2"/>
<dbReference type="PROSITE" id="PS50923">
    <property type="entry name" value="SUSHI"/>
    <property type="match status" value="1"/>
</dbReference>
<dbReference type="Gene3D" id="2.10.70.10">
    <property type="entry name" value="Complement Module, domain 1"/>
    <property type="match status" value="1"/>
</dbReference>
<reference evidence="4" key="2">
    <citation type="submission" date="2020-11" db="EMBL/GenBank/DDBJ databases">
        <authorList>
            <person name="McCartney M.A."/>
            <person name="Auch B."/>
            <person name="Kono T."/>
            <person name="Mallez S."/>
            <person name="Becker A."/>
            <person name="Gohl D.M."/>
            <person name="Silverstein K.A.T."/>
            <person name="Koren S."/>
            <person name="Bechman K.B."/>
            <person name="Herman A."/>
            <person name="Abrahante J.E."/>
            <person name="Garbe J."/>
        </authorList>
    </citation>
    <scope>NUCLEOTIDE SEQUENCE</scope>
    <source>
        <strain evidence="4">Duluth1</strain>
        <tissue evidence="4">Whole animal</tissue>
    </source>
</reference>
<feature type="domain" description="Sushi" evidence="3">
    <location>
        <begin position="12"/>
        <end position="79"/>
    </location>
</feature>
<reference evidence="4" key="1">
    <citation type="journal article" date="2019" name="bioRxiv">
        <title>The Genome of the Zebra Mussel, Dreissena polymorpha: A Resource for Invasive Species Research.</title>
        <authorList>
            <person name="McCartney M.A."/>
            <person name="Auch B."/>
            <person name="Kono T."/>
            <person name="Mallez S."/>
            <person name="Zhang Y."/>
            <person name="Obille A."/>
            <person name="Becker A."/>
            <person name="Abrahante J.E."/>
            <person name="Garbe J."/>
            <person name="Badalamenti J.P."/>
            <person name="Herman A."/>
            <person name="Mangelson H."/>
            <person name="Liachko I."/>
            <person name="Sullivan S."/>
            <person name="Sone E.D."/>
            <person name="Koren S."/>
            <person name="Silverstein K.A.T."/>
            <person name="Beckman K.B."/>
            <person name="Gohl D.M."/>
        </authorList>
    </citation>
    <scope>NUCLEOTIDE SEQUENCE</scope>
    <source>
        <strain evidence="4">Duluth1</strain>
        <tissue evidence="4">Whole animal</tissue>
    </source>
</reference>
<dbReference type="SUPFAM" id="SSF57535">
    <property type="entry name" value="Complement control module/SCR domain"/>
    <property type="match status" value="1"/>
</dbReference>
<evidence type="ECO:0000256" key="2">
    <source>
        <dbReference type="PROSITE-ProRule" id="PRU00302"/>
    </source>
</evidence>
<evidence type="ECO:0000313" key="4">
    <source>
        <dbReference type="EMBL" id="KAH3725900.1"/>
    </source>
</evidence>
<comment type="caution">
    <text evidence="2">Lacks conserved residue(s) required for the propagation of feature annotation.</text>
</comment>
<proteinExistence type="predicted"/>
<dbReference type="CDD" id="cd00033">
    <property type="entry name" value="CCP"/>
    <property type="match status" value="1"/>
</dbReference>
<dbReference type="Pfam" id="PF00084">
    <property type="entry name" value="Sushi"/>
    <property type="match status" value="1"/>
</dbReference>
<comment type="caution">
    <text evidence="4">The sequence shown here is derived from an EMBL/GenBank/DDBJ whole genome shotgun (WGS) entry which is preliminary data.</text>
</comment>
<dbReference type="Proteomes" id="UP000828390">
    <property type="component" value="Unassembled WGS sequence"/>
</dbReference>
<dbReference type="InterPro" id="IPR000436">
    <property type="entry name" value="Sushi_SCR_CCP_dom"/>
</dbReference>
<dbReference type="InterPro" id="IPR035976">
    <property type="entry name" value="Sushi/SCR/CCP_sf"/>
</dbReference>
<evidence type="ECO:0000256" key="1">
    <source>
        <dbReference type="ARBA" id="ARBA00023157"/>
    </source>
</evidence>
<dbReference type="SMART" id="SM00032">
    <property type="entry name" value="CCP"/>
    <property type="match status" value="1"/>
</dbReference>
<keyword evidence="5" id="KW-1185">Reference proteome</keyword>
<evidence type="ECO:0000259" key="3">
    <source>
        <dbReference type="PROSITE" id="PS50923"/>
    </source>
</evidence>
<keyword evidence="1" id="KW-1015">Disulfide bond</keyword>
<gene>
    <name evidence="4" type="ORF">DPMN_051753</name>
</gene>
<sequence length="102" mass="11162">MCRYLQSFRSRYSCIFPNTFKDCAVLTPPAEGAVDRNSGTTVIGGTATYTCNNGFVVTGTAVSTCTVVGWDTAAPSCGRYCCSVHSLKENKWLDKNKLMDHY</sequence>
<accession>A0A9D4CKD2</accession>
<keyword evidence="2" id="KW-0768">Sushi</keyword>
<evidence type="ECO:0000313" key="5">
    <source>
        <dbReference type="Proteomes" id="UP000828390"/>
    </source>
</evidence>
<protein>
    <recommendedName>
        <fullName evidence="3">Sushi domain-containing protein</fullName>
    </recommendedName>
</protein>